<dbReference type="EC" id="5.3.1.1" evidence="3"/>
<dbReference type="InterPro" id="IPR000652">
    <property type="entry name" value="Triosephosphate_isomerase"/>
</dbReference>
<sequence length="299" mass="32817">MDRCVSCILNWDFVQKGGSCDITRRVDCCDNSAYTYGRNNVNFMSERPIIVANWKLGLDHNQSVVLAGQIANDVHELTEHAHIILSPSATSLSKVVQEFSDPAPVSFCIQNVHSEVIGPFTGETSIAAAQQLGCRYMIAGHSERRRLFGETDQGVAKKTKLAIEFGVTPIVCVGETYEERQAGQAEIVVSNELEKALGSLEINENQQVLIAYEPIWAIGTGQAIHPEQARLMAMVIRQQLVDMFPSPIVQNFILIYGGSVDAHNIRDFVDGRVIRGVLVGGASQNFDDFKALVLAAINK</sequence>
<dbReference type="Gene3D" id="3.20.20.70">
    <property type="entry name" value="Aldolase class I"/>
    <property type="match status" value="1"/>
</dbReference>
<comment type="pathway">
    <text evidence="3">Carbohydrate degradation; glycolysis; D-glyceraldehyde 3-phosphate from glycerone phosphate: step 1/1.</text>
</comment>
<dbReference type="GO" id="GO:0004807">
    <property type="term" value="F:triose-phosphate isomerase activity"/>
    <property type="evidence" value="ECO:0007669"/>
    <property type="project" value="UniProtKB-UniRule"/>
</dbReference>
<comment type="catalytic activity">
    <reaction evidence="3">
        <text>D-glyceraldehyde 3-phosphate = dihydroxyacetone phosphate</text>
        <dbReference type="Rhea" id="RHEA:18585"/>
        <dbReference type="ChEBI" id="CHEBI:57642"/>
        <dbReference type="ChEBI" id="CHEBI:59776"/>
        <dbReference type="EC" id="5.3.1.1"/>
    </reaction>
</comment>
<dbReference type="PANTHER" id="PTHR21139">
    <property type="entry name" value="TRIOSEPHOSPHATE ISOMERASE"/>
    <property type="match status" value="1"/>
</dbReference>
<comment type="caution">
    <text evidence="4">The sequence shown here is derived from an EMBL/GenBank/DDBJ whole genome shotgun (WGS) entry which is preliminary data.</text>
</comment>
<name>A0A2H0YTY1_9BACT</name>
<keyword evidence="3" id="KW-0324">Glycolysis</keyword>
<dbReference type="SUPFAM" id="SSF51351">
    <property type="entry name" value="Triosephosphate isomerase (TIM)"/>
    <property type="match status" value="1"/>
</dbReference>
<evidence type="ECO:0000256" key="3">
    <source>
        <dbReference type="RuleBase" id="RU363013"/>
    </source>
</evidence>
<dbReference type="GO" id="GO:0006094">
    <property type="term" value="P:gluconeogenesis"/>
    <property type="evidence" value="ECO:0007669"/>
    <property type="project" value="UniProtKB-UniPathway"/>
</dbReference>
<dbReference type="InterPro" id="IPR013785">
    <property type="entry name" value="Aldolase_TIM"/>
</dbReference>
<dbReference type="UniPathway" id="UPA00109">
    <property type="reaction ID" value="UER00189"/>
</dbReference>
<evidence type="ECO:0000256" key="1">
    <source>
        <dbReference type="ARBA" id="ARBA00007422"/>
    </source>
</evidence>
<gene>
    <name evidence="4" type="ORF">COT25_00275</name>
</gene>
<comment type="pathway">
    <text evidence="3">Carbohydrate biosynthesis; gluconeogenesis.</text>
</comment>
<dbReference type="GO" id="GO:0005829">
    <property type="term" value="C:cytosol"/>
    <property type="evidence" value="ECO:0007669"/>
    <property type="project" value="TreeGrafter"/>
</dbReference>
<evidence type="ECO:0000313" key="5">
    <source>
        <dbReference type="Proteomes" id="UP000228711"/>
    </source>
</evidence>
<accession>A0A2H0YTY1</accession>
<dbReference type="EMBL" id="PEXV01000010">
    <property type="protein sequence ID" value="PIS41955.1"/>
    <property type="molecule type" value="Genomic_DNA"/>
</dbReference>
<dbReference type="UniPathway" id="UPA00138"/>
<dbReference type="PANTHER" id="PTHR21139:SF42">
    <property type="entry name" value="TRIOSEPHOSPHATE ISOMERASE"/>
    <property type="match status" value="1"/>
</dbReference>
<dbReference type="PROSITE" id="PS00171">
    <property type="entry name" value="TIM_1"/>
    <property type="match status" value="1"/>
</dbReference>
<organism evidence="4 5">
    <name type="scientific">Candidatus Kerfeldbacteria bacterium CG08_land_8_20_14_0_20_42_7</name>
    <dbReference type="NCBI Taxonomy" id="2014245"/>
    <lineage>
        <taxon>Bacteria</taxon>
        <taxon>Candidatus Kerfeldiibacteriota</taxon>
    </lineage>
</organism>
<dbReference type="GO" id="GO:0006096">
    <property type="term" value="P:glycolytic process"/>
    <property type="evidence" value="ECO:0007669"/>
    <property type="project" value="UniProtKB-UniRule"/>
</dbReference>
<keyword evidence="3" id="KW-0963">Cytoplasm</keyword>
<keyword evidence="2 3" id="KW-0413">Isomerase</keyword>
<comment type="subunit">
    <text evidence="3">Homodimer.</text>
</comment>
<protein>
    <recommendedName>
        <fullName evidence="3">Triosephosphate isomerase</fullName>
        <ecNumber evidence="3">5.3.1.1</ecNumber>
    </recommendedName>
</protein>
<dbReference type="PROSITE" id="PS51440">
    <property type="entry name" value="TIM_2"/>
    <property type="match status" value="1"/>
</dbReference>
<comment type="similarity">
    <text evidence="1 3">Belongs to the triosephosphate isomerase family.</text>
</comment>
<dbReference type="Proteomes" id="UP000228711">
    <property type="component" value="Unassembled WGS sequence"/>
</dbReference>
<reference evidence="5" key="1">
    <citation type="submission" date="2017-09" db="EMBL/GenBank/DDBJ databases">
        <title>Depth-based differentiation of microbial function through sediment-hosted aquifers and enrichment of novel symbionts in the deep terrestrial subsurface.</title>
        <authorList>
            <person name="Probst A.J."/>
            <person name="Ladd B."/>
            <person name="Jarett J.K."/>
            <person name="Geller-Mcgrath D.E."/>
            <person name="Sieber C.M.K."/>
            <person name="Emerson J.B."/>
            <person name="Anantharaman K."/>
            <person name="Thomas B.C."/>
            <person name="Malmstrom R."/>
            <person name="Stieglmeier M."/>
            <person name="Klingl A."/>
            <person name="Woyke T."/>
            <person name="Ryan C.M."/>
            <person name="Banfield J.F."/>
        </authorList>
    </citation>
    <scope>NUCLEOTIDE SEQUENCE [LARGE SCALE GENOMIC DNA]</scope>
</reference>
<dbReference type="InterPro" id="IPR020861">
    <property type="entry name" value="Triosephosphate_isomerase_AS"/>
</dbReference>
<dbReference type="InterPro" id="IPR035990">
    <property type="entry name" value="TIM_sf"/>
</dbReference>
<dbReference type="GO" id="GO:0019563">
    <property type="term" value="P:glycerol catabolic process"/>
    <property type="evidence" value="ECO:0007669"/>
    <property type="project" value="TreeGrafter"/>
</dbReference>
<keyword evidence="3" id="KW-0312">Gluconeogenesis</keyword>
<dbReference type="CDD" id="cd00311">
    <property type="entry name" value="TIM"/>
    <property type="match status" value="1"/>
</dbReference>
<proteinExistence type="inferred from homology"/>
<dbReference type="Pfam" id="PF00121">
    <property type="entry name" value="TIM"/>
    <property type="match status" value="1"/>
</dbReference>
<evidence type="ECO:0000313" key="4">
    <source>
        <dbReference type="EMBL" id="PIS41955.1"/>
    </source>
</evidence>
<dbReference type="NCBIfam" id="TIGR00419">
    <property type="entry name" value="tim"/>
    <property type="match status" value="1"/>
</dbReference>
<dbReference type="AlphaFoldDB" id="A0A2H0YTY1"/>
<dbReference type="GO" id="GO:0046166">
    <property type="term" value="P:glyceraldehyde-3-phosphate biosynthetic process"/>
    <property type="evidence" value="ECO:0007669"/>
    <property type="project" value="TreeGrafter"/>
</dbReference>
<comment type="subcellular location">
    <subcellularLocation>
        <location evidence="3">Cytoplasm</location>
    </subcellularLocation>
</comment>
<evidence type="ECO:0000256" key="2">
    <source>
        <dbReference type="ARBA" id="ARBA00023235"/>
    </source>
</evidence>